<sequence length="136" mass="15457">MQHQVPQFIDVEDKIFGPLTAKQFFYVAAGGSIIFIMYVFFKTWLVIVIGIPIGSFFAALAFLKLNGVPFIRIVGNMVSYASSNRLFLWKKVPRAVKSEKEILSTQIELSGTKLTQNKLQDLSWSLDVQKNLNIKR</sequence>
<dbReference type="Proteomes" id="UP000034736">
    <property type="component" value="Unassembled WGS sequence"/>
</dbReference>
<evidence type="ECO:0008006" key="4">
    <source>
        <dbReference type="Google" id="ProtNLM"/>
    </source>
</evidence>
<feature type="transmembrane region" description="Helical" evidence="1">
    <location>
        <begin position="24"/>
        <end position="41"/>
    </location>
</feature>
<dbReference type="AlphaFoldDB" id="A0A0G1H4Y1"/>
<evidence type="ECO:0000313" key="2">
    <source>
        <dbReference type="EMBL" id="KKT41835.1"/>
    </source>
</evidence>
<keyword evidence="1" id="KW-1133">Transmembrane helix</keyword>
<dbReference type="EMBL" id="LCHU01000004">
    <property type="protein sequence ID" value="KKT41835.1"/>
    <property type="molecule type" value="Genomic_DNA"/>
</dbReference>
<accession>A0A0G1H4Y1</accession>
<keyword evidence="1" id="KW-0812">Transmembrane</keyword>
<dbReference type="STRING" id="1618647.UW30_C0004G0034"/>
<name>A0A0G1H4Y1_9BACT</name>
<gene>
    <name evidence="2" type="ORF">UW30_C0004G0034</name>
</gene>
<reference evidence="2 3" key="1">
    <citation type="journal article" date="2015" name="Nature">
        <title>rRNA introns, odd ribosomes, and small enigmatic genomes across a large radiation of phyla.</title>
        <authorList>
            <person name="Brown C.T."/>
            <person name="Hug L.A."/>
            <person name="Thomas B.C."/>
            <person name="Sharon I."/>
            <person name="Castelle C.J."/>
            <person name="Singh A."/>
            <person name="Wilkins M.J."/>
            <person name="Williams K.H."/>
            <person name="Banfield J.F."/>
        </authorList>
    </citation>
    <scope>NUCLEOTIDE SEQUENCE [LARGE SCALE GENOMIC DNA]</scope>
</reference>
<comment type="caution">
    <text evidence="2">The sequence shown here is derived from an EMBL/GenBank/DDBJ whole genome shotgun (WGS) entry which is preliminary data.</text>
</comment>
<evidence type="ECO:0000313" key="3">
    <source>
        <dbReference type="Proteomes" id="UP000034736"/>
    </source>
</evidence>
<organism evidence="2 3">
    <name type="scientific">Candidatus Giovannonibacteria bacterium GW2011_GWA2_44_13b</name>
    <dbReference type="NCBI Taxonomy" id="1618647"/>
    <lineage>
        <taxon>Bacteria</taxon>
        <taxon>Candidatus Giovannoniibacteriota</taxon>
    </lineage>
</organism>
<proteinExistence type="predicted"/>
<evidence type="ECO:0000256" key="1">
    <source>
        <dbReference type="SAM" id="Phobius"/>
    </source>
</evidence>
<protein>
    <recommendedName>
        <fullName evidence="4">PrgI family protein</fullName>
    </recommendedName>
</protein>
<keyword evidence="1" id="KW-0472">Membrane</keyword>
<feature type="transmembrane region" description="Helical" evidence="1">
    <location>
        <begin position="47"/>
        <end position="63"/>
    </location>
</feature>
<dbReference type="InterPro" id="IPR024414">
    <property type="entry name" value="Uncharacterised_PrgI"/>
</dbReference>
<dbReference type="Pfam" id="PF12666">
    <property type="entry name" value="PrgI"/>
    <property type="match status" value="1"/>
</dbReference>